<comment type="caution">
    <text evidence="4">The sequence shown here is derived from an EMBL/GenBank/DDBJ whole genome shotgun (WGS) entry which is preliminary data.</text>
</comment>
<reference evidence="4 5" key="1">
    <citation type="journal article" date="2019" name="Int. J. Syst. Evol. Microbiol.">
        <title>The Global Catalogue of Microorganisms (GCM) 10K type strain sequencing project: providing services to taxonomists for standard genome sequencing and annotation.</title>
        <authorList>
            <consortium name="The Broad Institute Genomics Platform"/>
            <consortium name="The Broad Institute Genome Sequencing Center for Infectious Disease"/>
            <person name="Wu L."/>
            <person name="Ma J."/>
        </authorList>
    </citation>
    <scope>NUCLEOTIDE SEQUENCE [LARGE SCALE GENOMIC DNA]</scope>
    <source>
        <strain evidence="4 5">JCM 6833</strain>
    </source>
</reference>
<name>A0ABN3QBT8_9ACTN</name>
<dbReference type="EMBL" id="BAAATD010000010">
    <property type="protein sequence ID" value="GAA2622227.1"/>
    <property type="molecule type" value="Genomic_DNA"/>
</dbReference>
<sequence length="321" mass="35408">MVATRGISAEGVEGTCRFVHQAFLYDSDHLFVERAGAFLRDGLACGEPGFVVVSPHNTALLQRTVRDPGNVTYMNAADWYASPGRTLSAFLRRLREHPGPQQLRVIGEPRWVGRTPTEILAWQRYESVINLTLATTHAWVLCPYDTRVLPRDVVAGARRTHPEIVSRVRTSRSHTYVEPAAFSAECDQRPLPTARAPVTTHPIGGTELRRTRRLVVLAALDRGLRGERLDDLAAAFQEIATNVVEHGGGHGTASVWSDGNDLVCDVTDRGAPWDYHVVGHRPPAPGSTSGLGVWIARRLCDQVEIRTGPHGSLVRLRMRLT</sequence>
<protein>
    <submittedName>
        <fullName evidence="4">Anti-sigma factor RsbA family regulatory protein</fullName>
    </submittedName>
</protein>
<dbReference type="InterPro" id="IPR047718">
    <property type="entry name" value="RsbA-like_anti_sig"/>
</dbReference>
<keyword evidence="1" id="KW-0723">Serine/threonine-protein kinase</keyword>
<evidence type="ECO:0000259" key="3">
    <source>
        <dbReference type="Pfam" id="PF14417"/>
    </source>
</evidence>
<dbReference type="Gene3D" id="3.30.565.10">
    <property type="entry name" value="Histidine kinase-like ATPase, C-terminal domain"/>
    <property type="match status" value="1"/>
</dbReference>
<dbReference type="PANTHER" id="PTHR35526">
    <property type="entry name" value="ANTI-SIGMA-F FACTOR RSBW-RELATED"/>
    <property type="match status" value="1"/>
</dbReference>
<dbReference type="Pfam" id="PF14417">
    <property type="entry name" value="MEDS"/>
    <property type="match status" value="1"/>
</dbReference>
<dbReference type="Pfam" id="PF13581">
    <property type="entry name" value="HATPase_c_2"/>
    <property type="match status" value="1"/>
</dbReference>
<organism evidence="4 5">
    <name type="scientific">Actinomadura fulvescens</name>
    <dbReference type="NCBI Taxonomy" id="46160"/>
    <lineage>
        <taxon>Bacteria</taxon>
        <taxon>Bacillati</taxon>
        <taxon>Actinomycetota</taxon>
        <taxon>Actinomycetes</taxon>
        <taxon>Streptosporangiales</taxon>
        <taxon>Thermomonosporaceae</taxon>
        <taxon>Actinomadura</taxon>
    </lineage>
</organism>
<gene>
    <name evidence="4" type="ORF">GCM10010411_67820</name>
</gene>
<keyword evidence="1" id="KW-0808">Transferase</keyword>
<accession>A0ABN3QBT8</accession>
<evidence type="ECO:0000256" key="1">
    <source>
        <dbReference type="ARBA" id="ARBA00022527"/>
    </source>
</evidence>
<dbReference type="Proteomes" id="UP001501509">
    <property type="component" value="Unassembled WGS sequence"/>
</dbReference>
<dbReference type="InterPro" id="IPR003594">
    <property type="entry name" value="HATPase_dom"/>
</dbReference>
<proteinExistence type="predicted"/>
<dbReference type="InterPro" id="IPR036890">
    <property type="entry name" value="HATPase_C_sf"/>
</dbReference>
<keyword evidence="1" id="KW-0418">Kinase</keyword>
<dbReference type="PANTHER" id="PTHR35526:SF3">
    <property type="entry name" value="ANTI-SIGMA-F FACTOR RSBW"/>
    <property type="match status" value="1"/>
</dbReference>
<keyword evidence="5" id="KW-1185">Reference proteome</keyword>
<dbReference type="NCBIfam" id="NF041045">
    <property type="entry name" value="RsbA_anti_sig"/>
    <property type="match status" value="1"/>
</dbReference>
<evidence type="ECO:0000259" key="2">
    <source>
        <dbReference type="Pfam" id="PF13581"/>
    </source>
</evidence>
<dbReference type="InterPro" id="IPR050267">
    <property type="entry name" value="Anti-sigma-factor_SerPK"/>
</dbReference>
<dbReference type="CDD" id="cd16936">
    <property type="entry name" value="HATPase_RsbW-like"/>
    <property type="match status" value="1"/>
</dbReference>
<feature type="domain" description="Histidine kinase/HSP90-like ATPase" evidence="2">
    <location>
        <begin position="208"/>
        <end position="317"/>
    </location>
</feature>
<dbReference type="SUPFAM" id="SSF55874">
    <property type="entry name" value="ATPase domain of HSP90 chaperone/DNA topoisomerase II/histidine kinase"/>
    <property type="match status" value="1"/>
</dbReference>
<dbReference type="InterPro" id="IPR025847">
    <property type="entry name" value="MEDS_domain"/>
</dbReference>
<evidence type="ECO:0000313" key="4">
    <source>
        <dbReference type="EMBL" id="GAA2622227.1"/>
    </source>
</evidence>
<feature type="domain" description="MEDS" evidence="3">
    <location>
        <begin position="20"/>
        <end position="162"/>
    </location>
</feature>
<evidence type="ECO:0000313" key="5">
    <source>
        <dbReference type="Proteomes" id="UP001501509"/>
    </source>
</evidence>